<dbReference type="GO" id="GO:0140359">
    <property type="term" value="F:ABC-type transporter activity"/>
    <property type="evidence" value="ECO:0007669"/>
    <property type="project" value="InterPro"/>
</dbReference>
<dbReference type="AlphaFoldDB" id="A0A9X4MAB0"/>
<dbReference type="PANTHER" id="PTHR30294:SF29">
    <property type="entry name" value="MULTIDRUG ABC TRANSPORTER PERMEASE YBHS-RELATED"/>
    <property type="match status" value="1"/>
</dbReference>
<feature type="domain" description="ABC transmembrane type-2" evidence="9">
    <location>
        <begin position="111"/>
        <end position="337"/>
    </location>
</feature>
<gene>
    <name evidence="10" type="ORF">NVS88_19880</name>
</gene>
<accession>A0A9X4MAB0</accession>
<dbReference type="Pfam" id="PF12698">
    <property type="entry name" value="ABC2_membrane_3"/>
    <property type="match status" value="1"/>
</dbReference>
<comment type="similarity">
    <text evidence="2">Belongs to the ABC-2 integral membrane protein family.</text>
</comment>
<keyword evidence="7 8" id="KW-0472">Membrane</keyword>
<keyword evidence="5 8" id="KW-0812">Transmembrane</keyword>
<dbReference type="EMBL" id="JANRHA010000018">
    <property type="protein sequence ID" value="MDG3016816.1"/>
    <property type="molecule type" value="Genomic_DNA"/>
</dbReference>
<keyword evidence="3" id="KW-0813">Transport</keyword>
<evidence type="ECO:0000256" key="5">
    <source>
        <dbReference type="ARBA" id="ARBA00022692"/>
    </source>
</evidence>
<sequence length="358" mass="38348">MRAMIVKEFRELRRDRRTMGMLVGLPLLLLIVFGFAANFTVSELRVGVFGPQAAGVEQAIESNPEASDVLHVATVDPAGTDATARDYLRDAKADLVFVADSPRPMVYIDGSDLFAAQSAKVAVARMGDRIQSQVLFNPYLKTSWVMVPAIIGLILTFIGTIITSIGLVKERESGTLEQLAVMPFSPAAVILGKIIPYFLLAALDMIVVTLLGMWIFGVPFNGNVAIFALGAAIFLFAVLGLGVFISTVSKTTGQAIQGALMVLLPQILLSGMIFPLASMAAGVRWIGYILPLTYFTKISQGVMLRAADWSTMWIPLVVLTVMAVLIFGAAVIRLTRTIAPARPHTSAVPTAPAAVAEP</sequence>
<comment type="subcellular location">
    <subcellularLocation>
        <location evidence="1">Cell membrane</location>
        <topology evidence="1">Multi-pass membrane protein</topology>
    </subcellularLocation>
</comment>
<keyword evidence="4" id="KW-1003">Cell membrane</keyword>
<feature type="transmembrane region" description="Helical" evidence="8">
    <location>
        <begin position="144"/>
        <end position="168"/>
    </location>
</feature>
<dbReference type="InterPro" id="IPR047817">
    <property type="entry name" value="ABC2_TM_bact-type"/>
</dbReference>
<dbReference type="Proteomes" id="UP001152755">
    <property type="component" value="Unassembled WGS sequence"/>
</dbReference>
<evidence type="ECO:0000256" key="7">
    <source>
        <dbReference type="ARBA" id="ARBA00023136"/>
    </source>
</evidence>
<name>A0A9X4MAB0_9ACTN</name>
<evidence type="ECO:0000256" key="3">
    <source>
        <dbReference type="ARBA" id="ARBA00022448"/>
    </source>
</evidence>
<feature type="transmembrane region" description="Helical" evidence="8">
    <location>
        <begin position="312"/>
        <end position="332"/>
    </location>
</feature>
<feature type="transmembrane region" description="Helical" evidence="8">
    <location>
        <begin position="260"/>
        <end position="286"/>
    </location>
</feature>
<evidence type="ECO:0000256" key="4">
    <source>
        <dbReference type="ARBA" id="ARBA00022475"/>
    </source>
</evidence>
<dbReference type="PANTHER" id="PTHR30294">
    <property type="entry name" value="MEMBRANE COMPONENT OF ABC TRANSPORTER YHHJ-RELATED"/>
    <property type="match status" value="1"/>
</dbReference>
<evidence type="ECO:0000256" key="6">
    <source>
        <dbReference type="ARBA" id="ARBA00022989"/>
    </source>
</evidence>
<evidence type="ECO:0000313" key="11">
    <source>
        <dbReference type="Proteomes" id="UP001152755"/>
    </source>
</evidence>
<evidence type="ECO:0000256" key="1">
    <source>
        <dbReference type="ARBA" id="ARBA00004651"/>
    </source>
</evidence>
<proteinExistence type="inferred from homology"/>
<dbReference type="InterPro" id="IPR051449">
    <property type="entry name" value="ABC-2_transporter_component"/>
</dbReference>
<evidence type="ECO:0000256" key="8">
    <source>
        <dbReference type="SAM" id="Phobius"/>
    </source>
</evidence>
<dbReference type="InterPro" id="IPR013525">
    <property type="entry name" value="ABC2_TM"/>
</dbReference>
<evidence type="ECO:0000256" key="2">
    <source>
        <dbReference type="ARBA" id="ARBA00007783"/>
    </source>
</evidence>
<keyword evidence="6 8" id="KW-1133">Transmembrane helix</keyword>
<reference evidence="10" key="1">
    <citation type="submission" date="2022-08" db="EMBL/GenBank/DDBJ databases">
        <title>Genome analysis of Corynebacteriales strain.</title>
        <authorList>
            <person name="Lee S.D."/>
        </authorList>
    </citation>
    <scope>NUCLEOTIDE SEQUENCE</scope>
    <source>
        <strain evidence="10">D3-21</strain>
    </source>
</reference>
<evidence type="ECO:0000259" key="9">
    <source>
        <dbReference type="PROSITE" id="PS51012"/>
    </source>
</evidence>
<dbReference type="PROSITE" id="PS51012">
    <property type="entry name" value="ABC_TM2"/>
    <property type="match status" value="1"/>
</dbReference>
<organism evidence="10 11">
    <name type="scientific">Speluncibacter jeojiensis</name>
    <dbReference type="NCBI Taxonomy" id="2710754"/>
    <lineage>
        <taxon>Bacteria</taxon>
        <taxon>Bacillati</taxon>
        <taxon>Actinomycetota</taxon>
        <taxon>Actinomycetes</taxon>
        <taxon>Mycobacteriales</taxon>
        <taxon>Speluncibacteraceae</taxon>
        <taxon>Speluncibacter</taxon>
    </lineage>
</organism>
<feature type="transmembrane region" description="Helical" evidence="8">
    <location>
        <begin position="194"/>
        <end position="218"/>
    </location>
</feature>
<protein>
    <submittedName>
        <fullName evidence="10">ABC transporter permease</fullName>
    </submittedName>
</protein>
<feature type="transmembrane region" description="Helical" evidence="8">
    <location>
        <begin position="224"/>
        <end position="248"/>
    </location>
</feature>
<evidence type="ECO:0000313" key="10">
    <source>
        <dbReference type="EMBL" id="MDG3016816.1"/>
    </source>
</evidence>
<feature type="transmembrane region" description="Helical" evidence="8">
    <location>
        <begin position="21"/>
        <end position="41"/>
    </location>
</feature>
<dbReference type="GO" id="GO:0005886">
    <property type="term" value="C:plasma membrane"/>
    <property type="evidence" value="ECO:0007669"/>
    <property type="project" value="UniProtKB-SubCell"/>
</dbReference>
<comment type="caution">
    <text evidence="10">The sequence shown here is derived from an EMBL/GenBank/DDBJ whole genome shotgun (WGS) entry which is preliminary data.</text>
</comment>
<keyword evidence="11" id="KW-1185">Reference proteome</keyword>